<protein>
    <submittedName>
        <fullName evidence="8">Protein yellow</fullName>
    </submittedName>
    <submittedName>
        <fullName evidence="6">Y_8 protein</fullName>
    </submittedName>
</protein>
<dbReference type="KEGG" id="fas:105266311"/>
<dbReference type="Pfam" id="PF03022">
    <property type="entry name" value="MRJP"/>
    <property type="match status" value="1"/>
</dbReference>
<accession>A0A9R1T553</accession>
<evidence type="ECO:0000256" key="5">
    <source>
        <dbReference type="SAM" id="SignalP"/>
    </source>
</evidence>
<dbReference type="PANTHER" id="PTHR10009:SF18">
    <property type="entry name" value="PROTEIN YELLOW-LIKE PROTEIN"/>
    <property type="match status" value="1"/>
</dbReference>
<dbReference type="InterPro" id="IPR017996">
    <property type="entry name" value="MRJP/yellow-related"/>
</dbReference>
<evidence type="ECO:0000313" key="6">
    <source>
        <dbReference type="EMBL" id="JAG69828.1"/>
    </source>
</evidence>
<dbReference type="GO" id="GO:0005576">
    <property type="term" value="C:extracellular region"/>
    <property type="evidence" value="ECO:0007669"/>
    <property type="project" value="UniProtKB-SubCell"/>
</dbReference>
<dbReference type="OrthoDB" id="9977471at2759"/>
<organism evidence="6">
    <name type="scientific">Fopius arisanus</name>
    <dbReference type="NCBI Taxonomy" id="64838"/>
    <lineage>
        <taxon>Eukaryota</taxon>
        <taxon>Metazoa</taxon>
        <taxon>Ecdysozoa</taxon>
        <taxon>Arthropoda</taxon>
        <taxon>Hexapoda</taxon>
        <taxon>Insecta</taxon>
        <taxon>Pterygota</taxon>
        <taxon>Neoptera</taxon>
        <taxon>Endopterygota</taxon>
        <taxon>Hymenoptera</taxon>
        <taxon>Apocrita</taxon>
        <taxon>Ichneumonoidea</taxon>
        <taxon>Braconidae</taxon>
        <taxon>Opiinae</taxon>
        <taxon>Fopius</taxon>
    </lineage>
</organism>
<evidence type="ECO:0000256" key="3">
    <source>
        <dbReference type="ARBA" id="ARBA00022525"/>
    </source>
</evidence>
<evidence type="ECO:0000256" key="4">
    <source>
        <dbReference type="ARBA" id="ARBA00022729"/>
    </source>
</evidence>
<dbReference type="EMBL" id="GBYB01000061">
    <property type="protein sequence ID" value="JAG69828.1"/>
    <property type="molecule type" value="Transcribed_RNA"/>
</dbReference>
<evidence type="ECO:0000256" key="1">
    <source>
        <dbReference type="ARBA" id="ARBA00004613"/>
    </source>
</evidence>
<comment type="similarity">
    <text evidence="2">Belongs to the major royal jelly protein family.</text>
</comment>
<dbReference type="RefSeq" id="XP_011302658.1">
    <property type="nucleotide sequence ID" value="XM_011304356.1"/>
</dbReference>
<feature type="signal peptide" evidence="5">
    <location>
        <begin position="1"/>
        <end position="17"/>
    </location>
</feature>
<keyword evidence="7" id="KW-1185">Reference proteome</keyword>
<dbReference type="AlphaFoldDB" id="A0A0C9QZK4"/>
<feature type="chain" id="PRO_5044541556" evidence="5">
    <location>
        <begin position="18"/>
        <end position="434"/>
    </location>
</feature>
<name>A0A0C9QZK4_9HYME</name>
<reference evidence="8" key="2">
    <citation type="submission" date="2025-04" db="UniProtKB">
        <authorList>
            <consortium name="RefSeq"/>
        </authorList>
    </citation>
    <scope>IDENTIFICATION</scope>
    <source>
        <strain evidence="8">USDA-PBARC FA_bdor</strain>
        <tissue evidence="8">Whole organism</tissue>
    </source>
</reference>
<dbReference type="PANTHER" id="PTHR10009">
    <property type="entry name" value="PROTEIN YELLOW-RELATED"/>
    <property type="match status" value="1"/>
</dbReference>
<comment type="subcellular location">
    <subcellularLocation>
        <location evidence="1">Secreted</location>
    </subcellularLocation>
</comment>
<dbReference type="Gene3D" id="2.120.10.30">
    <property type="entry name" value="TolB, C-terminal domain"/>
    <property type="match status" value="1"/>
</dbReference>
<accession>A0A0C9QZK4</accession>
<dbReference type="GeneID" id="105266311"/>
<dbReference type="InterPro" id="IPR011042">
    <property type="entry name" value="6-blade_b-propeller_TolB-like"/>
</dbReference>
<evidence type="ECO:0000313" key="8">
    <source>
        <dbReference type="RefSeq" id="XP_011302658.1"/>
    </source>
</evidence>
<proteinExistence type="inferred from homology"/>
<keyword evidence="4 5" id="KW-0732">Signal</keyword>
<reference evidence="6" key="1">
    <citation type="submission" date="2015-01" db="EMBL/GenBank/DDBJ databases">
        <title>Transcriptome Assembly of Fopius arisanus.</title>
        <authorList>
            <person name="Geib S."/>
        </authorList>
    </citation>
    <scope>NUCLEOTIDE SEQUENCE</scope>
</reference>
<gene>
    <name evidence="6" type="primary">y_8</name>
    <name evidence="8" type="synonym">LOC105266311</name>
    <name evidence="6" type="ORF">g.12839</name>
</gene>
<evidence type="ECO:0000256" key="2">
    <source>
        <dbReference type="ARBA" id="ARBA00009127"/>
    </source>
</evidence>
<evidence type="ECO:0000313" key="7">
    <source>
        <dbReference type="Proteomes" id="UP000694866"/>
    </source>
</evidence>
<dbReference type="SUPFAM" id="SSF63829">
    <property type="entry name" value="Calcium-dependent phosphotriesterase"/>
    <property type="match status" value="1"/>
</dbReference>
<keyword evidence="3" id="KW-0964">Secreted</keyword>
<dbReference type="Proteomes" id="UP000694866">
    <property type="component" value="Unplaced"/>
</dbReference>
<sequence>MMMITGILLGCLAAVTAAPNQFGEKFQFNVTDIAWPSDEIKTQVFDKNEYIPVNNAIAGIKVWKGMMYLTVPRWKPGVPVTLGFIPAELIMRDIPPKLHAYPNWDMQTVGDCRAFQFVQSMEIDPKGRMWVLDTGRTETMTTEPKARCNPRLVILDLENNGAVLRSIPFPESVTPHNESYLNDIVLDSTDGGFAYISDTNDRDPGIIVFSLEKNRSWKVRHDSMKKQKEAEDFFIGEQRVIKGIPIDGIALSQLDANERFLYYCPLSSYHLYSVSTAGLKDEDISNIDPYIRDVGRKSSQTDGMIMSANGTLYFGLLADDAVALWDSQRDLSFTTGQRIIARDHVRMQWPDSFAIDDKGYLWCTTNALHNFMHNKIDPRQVNYRIVRAYIENLSYQYHENGTTPELPIIIAGAGDRLPMAIGTFIFFILAIALQ</sequence>